<evidence type="ECO:0000313" key="2">
    <source>
        <dbReference type="EMBL" id="KIH59830.1"/>
    </source>
</evidence>
<dbReference type="PANTHER" id="PTHR11801">
    <property type="entry name" value="SIGNAL TRANSDUCER AND ACTIVATOR OF TRANSCRIPTION"/>
    <property type="match status" value="1"/>
</dbReference>
<reference evidence="2 3" key="1">
    <citation type="submission" date="2013-12" db="EMBL/GenBank/DDBJ databases">
        <title>Draft genome of the parsitic nematode Ancylostoma duodenale.</title>
        <authorList>
            <person name="Mitreva M."/>
        </authorList>
    </citation>
    <scope>NUCLEOTIDE SEQUENCE [LARGE SCALE GENOMIC DNA]</scope>
    <source>
        <strain evidence="2 3">Zhejiang</strain>
    </source>
</reference>
<sequence>MAHYFLYYSVIVSRQPPSVIVKCGEAENHRRSRFWFNTEIRTLRTFAPFRFESEEFCIEPPAAVFQKKDTRGLRAKFDDMRVAKKVQLRRDSVASKRYCLCYSIRLKTNCGLELVGKKVRLTVRHPLSDIPSHVACTEMADALEMKFQAIVETPQKNTDGPAVVQPRMFTMQVLPVAEEYQLRKNSTTEGEWKLVPFFDWFFKLAEIVNKYLYSMWYDGLVFGFCSKEDSENLLRCIPRSVLLVRFSDIEYAKIKISVKDRNGG</sequence>
<protein>
    <recommendedName>
        <fullName evidence="4">SH2 domain-containing protein</fullName>
    </recommendedName>
</protein>
<keyword evidence="1" id="KW-0727">SH2 domain</keyword>
<dbReference type="Proteomes" id="UP000054047">
    <property type="component" value="Unassembled WGS sequence"/>
</dbReference>
<dbReference type="Gene3D" id="3.30.505.10">
    <property type="entry name" value="SH2 domain"/>
    <property type="match status" value="1"/>
</dbReference>
<keyword evidence="3" id="KW-1185">Reference proteome</keyword>
<dbReference type="OrthoDB" id="19300at2759"/>
<accession>A0A0C2GF96</accession>
<evidence type="ECO:0000256" key="1">
    <source>
        <dbReference type="ARBA" id="ARBA00022999"/>
    </source>
</evidence>
<dbReference type="GO" id="GO:0007165">
    <property type="term" value="P:signal transduction"/>
    <property type="evidence" value="ECO:0007669"/>
    <property type="project" value="InterPro"/>
</dbReference>
<dbReference type="Gene3D" id="1.10.238.10">
    <property type="entry name" value="EF-hand"/>
    <property type="match status" value="1"/>
</dbReference>
<dbReference type="AlphaFoldDB" id="A0A0C2GF96"/>
<name>A0A0C2GF96_9BILA</name>
<evidence type="ECO:0000313" key="3">
    <source>
        <dbReference type="Proteomes" id="UP000054047"/>
    </source>
</evidence>
<organism evidence="2 3">
    <name type="scientific">Ancylostoma duodenale</name>
    <dbReference type="NCBI Taxonomy" id="51022"/>
    <lineage>
        <taxon>Eukaryota</taxon>
        <taxon>Metazoa</taxon>
        <taxon>Ecdysozoa</taxon>
        <taxon>Nematoda</taxon>
        <taxon>Chromadorea</taxon>
        <taxon>Rhabditida</taxon>
        <taxon>Rhabditina</taxon>
        <taxon>Rhabditomorpha</taxon>
        <taxon>Strongyloidea</taxon>
        <taxon>Ancylostomatidae</taxon>
        <taxon>Ancylostomatinae</taxon>
        <taxon>Ancylostoma</taxon>
    </lineage>
</organism>
<dbReference type="GO" id="GO:0003700">
    <property type="term" value="F:DNA-binding transcription factor activity"/>
    <property type="evidence" value="ECO:0007669"/>
    <property type="project" value="InterPro"/>
</dbReference>
<dbReference type="InterPro" id="IPR001217">
    <property type="entry name" value="STAT"/>
</dbReference>
<dbReference type="SUPFAM" id="SSF55550">
    <property type="entry name" value="SH2 domain"/>
    <property type="match status" value="1"/>
</dbReference>
<evidence type="ECO:0008006" key="4">
    <source>
        <dbReference type="Google" id="ProtNLM"/>
    </source>
</evidence>
<dbReference type="EMBL" id="KN731575">
    <property type="protein sequence ID" value="KIH59830.1"/>
    <property type="molecule type" value="Genomic_DNA"/>
</dbReference>
<gene>
    <name evidence="2" type="ORF">ANCDUO_09927</name>
</gene>
<dbReference type="InterPro" id="IPR036860">
    <property type="entry name" value="SH2_dom_sf"/>
</dbReference>
<proteinExistence type="predicted"/>